<evidence type="ECO:0000259" key="8">
    <source>
        <dbReference type="PROSITE" id="PS50089"/>
    </source>
</evidence>
<dbReference type="Gene3D" id="1.20.120.1750">
    <property type="match status" value="1"/>
</dbReference>
<evidence type="ECO:0000256" key="5">
    <source>
        <dbReference type="ARBA" id="ARBA00022786"/>
    </source>
</evidence>
<evidence type="ECO:0000313" key="12">
    <source>
        <dbReference type="Proteomes" id="UP001164746"/>
    </source>
</evidence>
<dbReference type="Pfam" id="PF13639">
    <property type="entry name" value="zf-RING_2"/>
    <property type="match status" value="1"/>
</dbReference>
<protein>
    <submittedName>
        <fullName evidence="11">MYCB2-like protein</fullName>
    </submittedName>
</protein>
<keyword evidence="6" id="KW-0862">Zinc</keyword>
<keyword evidence="3" id="KW-0677">Repeat</keyword>
<sequence>MWKFLETISHNARKENSSSKINVASCKMNVKIKIGNLSAEEADVLVNSANQTLQLKTGRISNSMLTVAGQKLQQECTRRYPNGIAFGEVAVTKGYGLKCKNILTQIFHSCLQHANMDKMTSIAFPTLGCGYLNYPPEAVAETLFQCISVFESDEKLKLTLQEVIIVVIPGRSVDDTKHLKQVFEVARQLALNSCDKTLHCGHKCGGYRYEKDCPPCLKVGCKATGKQNENDTCVICYTDELSRAPVIMIKCGHIFHLHCVERVLQNRWVGARINFKFMNCPLCNVKIDHPKLKVLLETLCSLEDKVNKVAMARLEKDGLTKSKEITSPGGQYFNNPAGFATDKFIFYSCYACKKPYYAGEDSNGCASAMEDTLEEANLICSTCLARKAPKIGKDIQKEENVESQKKIKSTTKKCPHCKVNIEKNAGCNQMTCFVCGTNFCWLCEKKWKASCGSHQFDGTEYAQDRYLYLLDEESSDDDFPLVVDEIDMRERAQRQRRRIERRLYRI</sequence>
<evidence type="ECO:0000256" key="1">
    <source>
        <dbReference type="ARBA" id="ARBA00022679"/>
    </source>
</evidence>
<dbReference type="Proteomes" id="UP001164746">
    <property type="component" value="Chromosome 11"/>
</dbReference>
<evidence type="ECO:0000256" key="3">
    <source>
        <dbReference type="ARBA" id="ARBA00022737"/>
    </source>
</evidence>
<evidence type="ECO:0000256" key="7">
    <source>
        <dbReference type="PROSITE-ProRule" id="PRU00175"/>
    </source>
</evidence>
<dbReference type="EMBL" id="CP111022">
    <property type="protein sequence ID" value="WAR20045.1"/>
    <property type="molecule type" value="Genomic_DNA"/>
</dbReference>
<dbReference type="InterPro" id="IPR043472">
    <property type="entry name" value="Macro_dom-like"/>
</dbReference>
<feature type="domain" description="RING-type" evidence="8">
    <location>
        <begin position="233"/>
        <end position="284"/>
    </location>
</feature>
<keyword evidence="4 7" id="KW-0863">Zinc-finger</keyword>
<proteinExistence type="predicted"/>
<accession>A0ABY7FCY0</accession>
<dbReference type="Pfam" id="PF01661">
    <property type="entry name" value="Macro"/>
    <property type="match status" value="1"/>
</dbReference>
<feature type="domain" description="Macro" evidence="9">
    <location>
        <begin position="17"/>
        <end position="184"/>
    </location>
</feature>
<dbReference type="SUPFAM" id="SSF52949">
    <property type="entry name" value="Macro domain-like"/>
    <property type="match status" value="1"/>
</dbReference>
<dbReference type="Pfam" id="PF22191">
    <property type="entry name" value="IBR_1"/>
    <property type="match status" value="1"/>
</dbReference>
<organism evidence="11 12">
    <name type="scientific">Mya arenaria</name>
    <name type="common">Soft-shell clam</name>
    <dbReference type="NCBI Taxonomy" id="6604"/>
    <lineage>
        <taxon>Eukaryota</taxon>
        <taxon>Metazoa</taxon>
        <taxon>Spiralia</taxon>
        <taxon>Lophotrochozoa</taxon>
        <taxon>Mollusca</taxon>
        <taxon>Bivalvia</taxon>
        <taxon>Autobranchia</taxon>
        <taxon>Heteroconchia</taxon>
        <taxon>Euheterodonta</taxon>
        <taxon>Imparidentia</taxon>
        <taxon>Neoheterodontei</taxon>
        <taxon>Myida</taxon>
        <taxon>Myoidea</taxon>
        <taxon>Myidae</taxon>
        <taxon>Mya</taxon>
    </lineage>
</organism>
<dbReference type="PROSITE" id="PS51154">
    <property type="entry name" value="MACRO"/>
    <property type="match status" value="1"/>
</dbReference>
<evidence type="ECO:0000256" key="4">
    <source>
        <dbReference type="ARBA" id="ARBA00022771"/>
    </source>
</evidence>
<keyword evidence="12" id="KW-1185">Reference proteome</keyword>
<dbReference type="Gene3D" id="3.30.40.10">
    <property type="entry name" value="Zinc/RING finger domain, C3HC4 (zinc finger)"/>
    <property type="match status" value="1"/>
</dbReference>
<dbReference type="SMART" id="SM00184">
    <property type="entry name" value="RING"/>
    <property type="match status" value="1"/>
</dbReference>
<dbReference type="Gene3D" id="3.40.220.10">
    <property type="entry name" value="Leucine Aminopeptidase, subunit E, domain 1"/>
    <property type="match status" value="1"/>
</dbReference>
<keyword evidence="1" id="KW-0808">Transferase</keyword>
<dbReference type="SMART" id="SM00506">
    <property type="entry name" value="A1pp"/>
    <property type="match status" value="1"/>
</dbReference>
<dbReference type="SUPFAM" id="SSF57850">
    <property type="entry name" value="RING/U-box"/>
    <property type="match status" value="2"/>
</dbReference>
<evidence type="ECO:0000313" key="11">
    <source>
        <dbReference type="EMBL" id="WAR20045.1"/>
    </source>
</evidence>
<dbReference type="PROSITE" id="PS51873">
    <property type="entry name" value="TRIAD"/>
    <property type="match status" value="1"/>
</dbReference>
<dbReference type="PANTHER" id="PTHR45943:SF1">
    <property type="entry name" value="E3 UBIQUITIN-PROTEIN LIGASE MYCBP2"/>
    <property type="match status" value="1"/>
</dbReference>
<dbReference type="PROSITE" id="PS50089">
    <property type="entry name" value="ZF_RING_2"/>
    <property type="match status" value="1"/>
</dbReference>
<dbReference type="PANTHER" id="PTHR45943">
    <property type="entry name" value="E3 UBIQUITIN-PROTEIN LIGASE MYCBP2"/>
    <property type="match status" value="1"/>
</dbReference>
<evidence type="ECO:0000259" key="9">
    <source>
        <dbReference type="PROSITE" id="PS51154"/>
    </source>
</evidence>
<name>A0ABY7FCY0_MYAAR</name>
<dbReference type="InterPro" id="IPR044066">
    <property type="entry name" value="TRIAD_supradom"/>
</dbReference>
<gene>
    <name evidence="11" type="ORF">MAR_001883</name>
</gene>
<dbReference type="InterPro" id="IPR002589">
    <property type="entry name" value="Macro_dom"/>
</dbReference>
<dbReference type="InterPro" id="IPR001841">
    <property type="entry name" value="Znf_RING"/>
</dbReference>
<keyword evidence="2" id="KW-0479">Metal-binding</keyword>
<evidence type="ECO:0000256" key="2">
    <source>
        <dbReference type="ARBA" id="ARBA00022723"/>
    </source>
</evidence>
<evidence type="ECO:0000259" key="10">
    <source>
        <dbReference type="PROSITE" id="PS51873"/>
    </source>
</evidence>
<evidence type="ECO:0000256" key="6">
    <source>
        <dbReference type="ARBA" id="ARBA00022833"/>
    </source>
</evidence>
<reference evidence="11" key="1">
    <citation type="submission" date="2022-11" db="EMBL/GenBank/DDBJ databases">
        <title>Centuries of genome instability and evolution in soft-shell clam transmissible cancer (bioRxiv).</title>
        <authorList>
            <person name="Hart S.F.M."/>
            <person name="Yonemitsu M.A."/>
            <person name="Giersch R.M."/>
            <person name="Beal B.F."/>
            <person name="Arriagada G."/>
            <person name="Davis B.W."/>
            <person name="Ostrander E.A."/>
            <person name="Goff S.P."/>
            <person name="Metzger M.J."/>
        </authorList>
    </citation>
    <scope>NUCLEOTIDE SEQUENCE</scope>
    <source>
        <strain evidence="11">MELC-2E11</strain>
        <tissue evidence="11">Siphon/mantle</tissue>
    </source>
</reference>
<keyword evidence="5" id="KW-0833">Ubl conjugation pathway</keyword>
<dbReference type="InterPro" id="IPR013083">
    <property type="entry name" value="Znf_RING/FYVE/PHD"/>
</dbReference>
<feature type="domain" description="RING-type" evidence="10">
    <location>
        <begin position="229"/>
        <end position="458"/>
    </location>
</feature>